<evidence type="ECO:0000313" key="2">
    <source>
        <dbReference type="EMBL" id="EAY20109.1"/>
    </source>
</evidence>
<dbReference type="SMR" id="A2DHR1"/>
<dbReference type="VEuPathDB" id="TrichDB:TVAGG3_0303230"/>
<dbReference type="Proteomes" id="UP000001542">
    <property type="component" value="Unassembled WGS sequence"/>
</dbReference>
<accession>A2DHR1</accession>
<evidence type="ECO:0000256" key="1">
    <source>
        <dbReference type="SAM" id="MobiDB-lite"/>
    </source>
</evidence>
<name>A2DHR1_TRIV3</name>
<dbReference type="AlphaFoldDB" id="A2DHR1"/>
<reference evidence="2" key="2">
    <citation type="journal article" date="2007" name="Science">
        <title>Draft genome sequence of the sexually transmitted pathogen Trichomonas vaginalis.</title>
        <authorList>
            <person name="Carlton J.M."/>
            <person name="Hirt R.P."/>
            <person name="Silva J.C."/>
            <person name="Delcher A.L."/>
            <person name="Schatz M."/>
            <person name="Zhao Q."/>
            <person name="Wortman J.R."/>
            <person name="Bidwell S.L."/>
            <person name="Alsmark U.C.M."/>
            <person name="Besteiro S."/>
            <person name="Sicheritz-Ponten T."/>
            <person name="Noel C.J."/>
            <person name="Dacks J.B."/>
            <person name="Foster P.G."/>
            <person name="Simillion C."/>
            <person name="Van de Peer Y."/>
            <person name="Miranda-Saavedra D."/>
            <person name="Barton G.J."/>
            <person name="Westrop G.D."/>
            <person name="Mueller S."/>
            <person name="Dessi D."/>
            <person name="Fiori P.L."/>
            <person name="Ren Q."/>
            <person name="Paulsen I."/>
            <person name="Zhang H."/>
            <person name="Bastida-Corcuera F.D."/>
            <person name="Simoes-Barbosa A."/>
            <person name="Brown M.T."/>
            <person name="Hayes R.D."/>
            <person name="Mukherjee M."/>
            <person name="Okumura C.Y."/>
            <person name="Schneider R."/>
            <person name="Smith A.J."/>
            <person name="Vanacova S."/>
            <person name="Villalvazo M."/>
            <person name="Haas B.J."/>
            <person name="Pertea M."/>
            <person name="Feldblyum T.V."/>
            <person name="Utterback T.R."/>
            <person name="Shu C.L."/>
            <person name="Osoegawa K."/>
            <person name="de Jong P.J."/>
            <person name="Hrdy I."/>
            <person name="Horvathova L."/>
            <person name="Zubacova Z."/>
            <person name="Dolezal P."/>
            <person name="Malik S.B."/>
            <person name="Logsdon J.M. Jr."/>
            <person name="Henze K."/>
            <person name="Gupta A."/>
            <person name="Wang C.C."/>
            <person name="Dunne R.L."/>
            <person name="Upcroft J.A."/>
            <person name="Upcroft P."/>
            <person name="White O."/>
            <person name="Salzberg S.L."/>
            <person name="Tang P."/>
            <person name="Chiu C.-H."/>
            <person name="Lee Y.-S."/>
            <person name="Embley T.M."/>
            <person name="Coombs G.H."/>
            <person name="Mottram J.C."/>
            <person name="Tachezy J."/>
            <person name="Fraser-Liggett C.M."/>
            <person name="Johnson P.J."/>
        </authorList>
    </citation>
    <scope>NUCLEOTIDE SEQUENCE [LARGE SCALE GENOMIC DNA]</scope>
    <source>
        <strain evidence="2">G3</strain>
    </source>
</reference>
<feature type="region of interest" description="Disordered" evidence="1">
    <location>
        <begin position="258"/>
        <end position="287"/>
    </location>
</feature>
<dbReference type="InParanoid" id="A2DHR1"/>
<keyword evidence="3" id="KW-1185">Reference proteome</keyword>
<proteinExistence type="predicted"/>
<organism evidence="2 3">
    <name type="scientific">Trichomonas vaginalis (strain ATCC PRA-98 / G3)</name>
    <dbReference type="NCBI Taxonomy" id="412133"/>
    <lineage>
        <taxon>Eukaryota</taxon>
        <taxon>Metamonada</taxon>
        <taxon>Parabasalia</taxon>
        <taxon>Trichomonadida</taxon>
        <taxon>Trichomonadidae</taxon>
        <taxon>Trichomonas</taxon>
    </lineage>
</organism>
<dbReference type="EMBL" id="DS113201">
    <property type="protein sequence ID" value="EAY20109.1"/>
    <property type="molecule type" value="Genomic_DNA"/>
</dbReference>
<sequence>MTNNYLLPILYESQSINIEWDQNEITTSEIKNEVIRQLKLFPIKKLHIRLDDKEYSDETSINIHSLGNKPLRIIPEVGIYPNNLTPKDIIMQYLKINKLEWDNSDNYDIIFKFSDNNKVISDLSPKEILSGCYIIPKVTNHPMEFDNTVFENKIAPEIPKQTAKKDIQAKFINFEGEPEEKILRIKKVMQWDELSQVIHDNFDKKPFKIFYKYGNKVEEIEHWKAYILSENAEILFIVKQAAKNIPQNSSQNSVITIPQNSSSIKPQSTSQQSSIHKQTEIPNNTNKNGSFIEQFKKEFGMQQNPRVLLAELYYYKTSDLMAAFNIYRKSIDWKIQYVNKEIENIIIEACKNIMVNDEETIKQYIKDYLKLNNGNYPNRLSDFFDVDLTKIDNPLELKDNVNI</sequence>
<dbReference type="KEGG" id="tva:5465643"/>
<dbReference type="RefSeq" id="XP_001581095.1">
    <property type="nucleotide sequence ID" value="XM_001581045.1"/>
</dbReference>
<reference evidence="2" key="1">
    <citation type="submission" date="2006-10" db="EMBL/GenBank/DDBJ databases">
        <authorList>
            <person name="Amadeo P."/>
            <person name="Zhao Q."/>
            <person name="Wortman J."/>
            <person name="Fraser-Liggett C."/>
            <person name="Carlton J."/>
        </authorList>
    </citation>
    <scope>NUCLEOTIDE SEQUENCE</scope>
    <source>
        <strain evidence="2">G3</strain>
    </source>
</reference>
<protein>
    <submittedName>
        <fullName evidence="2">Uncharacterized protein</fullName>
    </submittedName>
</protein>
<gene>
    <name evidence="2" type="ORF">TVAG_366170</name>
</gene>
<evidence type="ECO:0000313" key="3">
    <source>
        <dbReference type="Proteomes" id="UP000001542"/>
    </source>
</evidence>
<dbReference type="VEuPathDB" id="TrichDB:TVAG_366170"/>